<evidence type="ECO:0000259" key="1">
    <source>
        <dbReference type="Pfam" id="PF00931"/>
    </source>
</evidence>
<feature type="domain" description="NB-ARC" evidence="1">
    <location>
        <begin position="129"/>
        <end position="230"/>
    </location>
</feature>
<dbReference type="InterPro" id="IPR027417">
    <property type="entry name" value="P-loop_NTPase"/>
</dbReference>
<dbReference type="PANTHER" id="PTHR47691:SF3">
    <property type="entry name" value="HTH-TYPE TRANSCRIPTIONAL REGULATOR RV0890C-RELATED"/>
    <property type="match status" value="1"/>
</dbReference>
<dbReference type="PRINTS" id="PR00364">
    <property type="entry name" value="DISEASERSIST"/>
</dbReference>
<dbReference type="Gene3D" id="3.40.50.300">
    <property type="entry name" value="P-loop containing nucleotide triphosphate hydrolases"/>
    <property type="match status" value="1"/>
</dbReference>
<sequence>MYKSEGPIMELQRRRKRGVILTPQGFQKLQTAKCQAQSWENLDKRYTLEDLSDRTGLDPDTVMKVFHCQVGVDKQTLNTCFRAFNLLLEPSDYQLAQKDQAISNQHSIKNLTDWGEAPDISAFLERTAELKTLKHWILEEHCRLVTLLGMDGMGKTSLSVKLGEQIQHEFEFVIWRSLRNAPPAKDMLAELIKVLSNGQETNLSKTLDGRISQLIHYLKNTRCLLILDNLETVLQKTSGKYDIRYYRQDDDGYNELITRVSETLHQSCLVLTSNETPKEIRRMIGENLPVRVLQLKGLQVIEVEKIFKTKGNFCGLSSDWHQLIKSYAGNPLLLNIASHKIYRLFDGNISEFLTQKTLVFDEINQFLKEYFKGLSDIENIIIEWLANNSQPASFSELRSQISPAIPPQQILDALESLQERSLVERNTTLFSIAPMIREYINHQLIQNKISSSIKSRQRQLQKNSSIITREKIKLSFNIPALTVVK</sequence>
<proteinExistence type="predicted"/>
<dbReference type="SUPFAM" id="SSF52540">
    <property type="entry name" value="P-loop containing nucleoside triphosphate hydrolases"/>
    <property type="match status" value="1"/>
</dbReference>
<organism evidence="2 3">
    <name type="scientific">Nostoc cf. commune SO-36</name>
    <dbReference type="NCBI Taxonomy" id="449208"/>
    <lineage>
        <taxon>Bacteria</taxon>
        <taxon>Bacillati</taxon>
        <taxon>Cyanobacteriota</taxon>
        <taxon>Cyanophyceae</taxon>
        <taxon>Nostocales</taxon>
        <taxon>Nostocaceae</taxon>
        <taxon>Nostoc</taxon>
    </lineage>
</organism>
<dbReference type="InterPro" id="IPR002182">
    <property type="entry name" value="NB-ARC"/>
</dbReference>
<evidence type="ECO:0000313" key="2">
    <source>
        <dbReference type="EMBL" id="BDI18982.1"/>
    </source>
</evidence>
<name>A0ABN6QBZ0_NOSCO</name>
<protein>
    <recommendedName>
        <fullName evidence="1">NB-ARC domain-containing protein</fullName>
    </recommendedName>
</protein>
<keyword evidence="3" id="KW-1185">Reference proteome</keyword>
<evidence type="ECO:0000313" key="3">
    <source>
        <dbReference type="Proteomes" id="UP001055453"/>
    </source>
</evidence>
<dbReference type="Pfam" id="PF00931">
    <property type="entry name" value="NB-ARC"/>
    <property type="match status" value="1"/>
</dbReference>
<reference evidence="2" key="1">
    <citation type="submission" date="2022-04" db="EMBL/GenBank/DDBJ databases">
        <title>Complete genome sequence of a cyanobacterium, Nostoc sp. SO-36, isolated in Antarctica.</title>
        <authorList>
            <person name="Kanesaki Y."/>
            <person name="Effendi D."/>
            <person name="Sakamoto T."/>
            <person name="Ohtani S."/>
            <person name="Awai K."/>
        </authorList>
    </citation>
    <scope>NUCLEOTIDE SEQUENCE</scope>
    <source>
        <strain evidence="2">SO-36</strain>
    </source>
</reference>
<dbReference type="EMBL" id="AP025732">
    <property type="protein sequence ID" value="BDI18982.1"/>
    <property type="molecule type" value="Genomic_DNA"/>
</dbReference>
<gene>
    <name evidence="2" type="ORF">ANSO36C_47840</name>
</gene>
<dbReference type="PANTHER" id="PTHR47691">
    <property type="entry name" value="REGULATOR-RELATED"/>
    <property type="match status" value="1"/>
</dbReference>
<dbReference type="Proteomes" id="UP001055453">
    <property type="component" value="Chromosome"/>
</dbReference>
<accession>A0ABN6QBZ0</accession>